<dbReference type="GeneID" id="26840610"/>
<dbReference type="PIRSF" id="PIRSF023381">
    <property type="entry name" value="MannP-dilichol_defect-1p"/>
    <property type="match status" value="1"/>
</dbReference>
<evidence type="ECO:0000256" key="7">
    <source>
        <dbReference type="ARBA" id="ARBA00038475"/>
    </source>
</evidence>
<evidence type="ECO:0000256" key="4">
    <source>
        <dbReference type="ARBA" id="ARBA00022737"/>
    </source>
</evidence>
<feature type="transmembrane region" description="Helical" evidence="9">
    <location>
        <begin position="109"/>
        <end position="128"/>
    </location>
</feature>
<gene>
    <name evidence="10" type="ORF">AC631_03601</name>
</gene>
<reference evidence="10 11" key="1">
    <citation type="submission" date="2015-11" db="EMBL/GenBank/DDBJ databases">
        <title>The genome of Debaryomyces fabryi.</title>
        <authorList>
            <person name="Tafer H."/>
            <person name="Lopandic K."/>
        </authorList>
    </citation>
    <scope>NUCLEOTIDE SEQUENCE [LARGE SCALE GENOMIC DNA]</scope>
    <source>
        <strain evidence="10 11">CBS 789</strain>
    </source>
</reference>
<comment type="caution">
    <text evidence="10">The sequence shown here is derived from an EMBL/GenBank/DDBJ whole genome shotgun (WGS) entry which is preliminary data.</text>
</comment>
<feature type="transmembrane region" description="Helical" evidence="9">
    <location>
        <begin position="149"/>
        <end position="171"/>
    </location>
</feature>
<keyword evidence="11" id="KW-1185">Reference proteome</keyword>
<dbReference type="GO" id="GO:0016020">
    <property type="term" value="C:membrane"/>
    <property type="evidence" value="ECO:0007669"/>
    <property type="project" value="UniProtKB-SubCell"/>
</dbReference>
<dbReference type="Pfam" id="PF04193">
    <property type="entry name" value="PQ-loop"/>
    <property type="match status" value="1"/>
</dbReference>
<name>A0A0V1PWK6_9ASCO</name>
<sequence>MGAPSVFDVIKLLFNPDVSKKLILQIAYQQLSAIGLAKILSAVLGSAIVGVSSIIKIPQIKKIINPKLLTQKVSVARGLSLEGISLETLVYLVHVLYNRQNNNKFVNYGETFLLGIQNVAIILLIEYYNLRAKLAKRDTLSEKKQIETALKELATPISIMVGIVIFLTKIAEPTLVEALQVLNIPLSIISKLPQIKQNYDLKSTSHLSEITVGANVLGSLIRVFTTIQSFNKLGRDYVLLAGYASSFIVNSFVAGQCYYYKKCYKRDENADSKKLQ</sequence>
<evidence type="ECO:0000256" key="9">
    <source>
        <dbReference type="SAM" id="Phobius"/>
    </source>
</evidence>
<accession>A0A0V1PWK6</accession>
<feature type="transmembrane region" description="Helical" evidence="9">
    <location>
        <begin position="75"/>
        <end position="97"/>
    </location>
</feature>
<organism evidence="10 11">
    <name type="scientific">Debaryomyces fabryi</name>
    <dbReference type="NCBI Taxonomy" id="58627"/>
    <lineage>
        <taxon>Eukaryota</taxon>
        <taxon>Fungi</taxon>
        <taxon>Dikarya</taxon>
        <taxon>Ascomycota</taxon>
        <taxon>Saccharomycotina</taxon>
        <taxon>Pichiomycetes</taxon>
        <taxon>Debaryomycetaceae</taxon>
        <taxon>Debaryomyces</taxon>
    </lineage>
</organism>
<dbReference type="PANTHER" id="PTHR12226">
    <property type="entry name" value="MANNOSE-P-DOLICHOL UTILIZATION DEFECT 1 LEC35 -RELATED"/>
    <property type="match status" value="1"/>
</dbReference>
<feature type="transmembrane region" description="Helical" evidence="9">
    <location>
        <begin position="31"/>
        <end position="55"/>
    </location>
</feature>
<evidence type="ECO:0000313" key="10">
    <source>
        <dbReference type="EMBL" id="KSA00665.1"/>
    </source>
</evidence>
<dbReference type="InterPro" id="IPR006603">
    <property type="entry name" value="PQ-loop_rpt"/>
</dbReference>
<comment type="similarity">
    <text evidence="7">Belongs to the MPDU1 (TC 2.A.43.3) family.</text>
</comment>
<keyword evidence="5 8" id="KW-1133">Transmembrane helix</keyword>
<evidence type="ECO:0000256" key="3">
    <source>
        <dbReference type="ARBA" id="ARBA00022692"/>
    </source>
</evidence>
<dbReference type="InterPro" id="IPR016817">
    <property type="entry name" value="MannP-dilichol_defect-1"/>
</dbReference>
<dbReference type="AlphaFoldDB" id="A0A0V1PWK6"/>
<dbReference type="EMBL" id="LMYN01000079">
    <property type="protein sequence ID" value="KSA00665.1"/>
    <property type="molecule type" value="Genomic_DNA"/>
</dbReference>
<proteinExistence type="inferred from homology"/>
<dbReference type="Proteomes" id="UP000054251">
    <property type="component" value="Unassembled WGS sequence"/>
</dbReference>
<evidence type="ECO:0000313" key="11">
    <source>
        <dbReference type="Proteomes" id="UP000054251"/>
    </source>
</evidence>
<dbReference type="PANTHER" id="PTHR12226:SF2">
    <property type="entry name" value="MANNOSE-P-DOLICHOL UTILIZATION DEFECT 1 PROTEIN"/>
    <property type="match status" value="1"/>
</dbReference>
<evidence type="ECO:0000256" key="1">
    <source>
        <dbReference type="ARBA" id="ARBA00004141"/>
    </source>
</evidence>
<keyword evidence="4" id="KW-0677">Repeat</keyword>
<keyword evidence="2" id="KW-0813">Transport</keyword>
<comment type="subcellular location">
    <subcellularLocation>
        <location evidence="1 8">Membrane</location>
        <topology evidence="1 8">Multi-pass membrane protein</topology>
    </subcellularLocation>
</comment>
<evidence type="ECO:0000256" key="2">
    <source>
        <dbReference type="ARBA" id="ARBA00022448"/>
    </source>
</evidence>
<keyword evidence="3 8" id="KW-0812">Transmembrane</keyword>
<dbReference type="OrthoDB" id="271506at2759"/>
<dbReference type="Gene3D" id="1.20.1280.290">
    <property type="match status" value="1"/>
</dbReference>
<dbReference type="RefSeq" id="XP_015466767.1">
    <property type="nucleotide sequence ID" value="XM_015612430.1"/>
</dbReference>
<evidence type="ECO:0000256" key="6">
    <source>
        <dbReference type="ARBA" id="ARBA00023136"/>
    </source>
</evidence>
<keyword evidence="6 8" id="KW-0472">Membrane</keyword>
<evidence type="ECO:0000256" key="8">
    <source>
        <dbReference type="PIRNR" id="PIRNR023381"/>
    </source>
</evidence>
<protein>
    <recommendedName>
        <fullName evidence="8">Solute carrier family 66 member 3</fullName>
    </recommendedName>
</protein>
<evidence type="ECO:0000256" key="5">
    <source>
        <dbReference type="ARBA" id="ARBA00022989"/>
    </source>
</evidence>
<feature type="transmembrane region" description="Helical" evidence="9">
    <location>
        <begin position="237"/>
        <end position="260"/>
    </location>
</feature>